<reference evidence="1" key="1">
    <citation type="submission" date="2021-02" db="EMBL/GenBank/DDBJ databases">
        <authorList>
            <person name="Nowell W R."/>
        </authorList>
    </citation>
    <scope>NUCLEOTIDE SEQUENCE</scope>
</reference>
<dbReference type="Proteomes" id="UP000677228">
    <property type="component" value="Unassembled WGS sequence"/>
</dbReference>
<dbReference type="Proteomes" id="UP000681722">
    <property type="component" value="Unassembled WGS sequence"/>
</dbReference>
<evidence type="ECO:0000313" key="5">
    <source>
        <dbReference type="Proteomes" id="UP000663829"/>
    </source>
</evidence>
<protein>
    <submittedName>
        <fullName evidence="1">Uncharacterized protein</fullName>
    </submittedName>
</protein>
<sequence>MTTLTPNTISKPKKRPYKPITESEIEIVPRLYNELKKPSLVVENILSVGYGEMTTLYRSLPNKASQGRRINATLQAAGKL</sequence>
<dbReference type="Proteomes" id="UP000663829">
    <property type="component" value="Unassembled WGS sequence"/>
</dbReference>
<dbReference type="EMBL" id="CAJNOK010011823">
    <property type="protein sequence ID" value="CAF1149361.1"/>
    <property type="molecule type" value="Genomic_DNA"/>
</dbReference>
<gene>
    <name evidence="1" type="ORF">GPM918_LOCUS16247</name>
    <name evidence="2" type="ORF">OVA965_LOCUS21525</name>
    <name evidence="3" type="ORF">SRO942_LOCUS16245</name>
    <name evidence="4" type="ORF">TMI583_LOCUS22188</name>
</gene>
<evidence type="ECO:0000313" key="4">
    <source>
        <dbReference type="EMBL" id="CAF3954221.1"/>
    </source>
</evidence>
<evidence type="ECO:0000313" key="2">
    <source>
        <dbReference type="EMBL" id="CAF1149361.1"/>
    </source>
</evidence>
<accession>A0A814KF55</accession>
<dbReference type="EMBL" id="CAJOBC010004231">
    <property type="protein sequence ID" value="CAF3819869.1"/>
    <property type="molecule type" value="Genomic_DNA"/>
</dbReference>
<proteinExistence type="predicted"/>
<evidence type="ECO:0000313" key="3">
    <source>
        <dbReference type="EMBL" id="CAF3819869.1"/>
    </source>
</evidence>
<dbReference type="EMBL" id="CAJNOQ010004232">
    <property type="protein sequence ID" value="CAF1050308.1"/>
    <property type="molecule type" value="Genomic_DNA"/>
</dbReference>
<dbReference type="EMBL" id="CAJOBA010030317">
    <property type="protein sequence ID" value="CAF3954221.1"/>
    <property type="molecule type" value="Genomic_DNA"/>
</dbReference>
<comment type="caution">
    <text evidence="1">The sequence shown here is derived from an EMBL/GenBank/DDBJ whole genome shotgun (WGS) entry which is preliminary data.</text>
</comment>
<dbReference type="AlphaFoldDB" id="A0A814KF55"/>
<evidence type="ECO:0000313" key="1">
    <source>
        <dbReference type="EMBL" id="CAF1050308.1"/>
    </source>
</evidence>
<keyword evidence="5" id="KW-1185">Reference proteome</keyword>
<dbReference type="Proteomes" id="UP000682733">
    <property type="component" value="Unassembled WGS sequence"/>
</dbReference>
<organism evidence="1 5">
    <name type="scientific">Didymodactylos carnosus</name>
    <dbReference type="NCBI Taxonomy" id="1234261"/>
    <lineage>
        <taxon>Eukaryota</taxon>
        <taxon>Metazoa</taxon>
        <taxon>Spiralia</taxon>
        <taxon>Gnathifera</taxon>
        <taxon>Rotifera</taxon>
        <taxon>Eurotatoria</taxon>
        <taxon>Bdelloidea</taxon>
        <taxon>Philodinida</taxon>
        <taxon>Philodinidae</taxon>
        <taxon>Didymodactylos</taxon>
    </lineage>
</organism>
<name>A0A814KF55_9BILA</name>